<evidence type="ECO:0000313" key="2">
    <source>
        <dbReference type="EMBL" id="KAK4231599.1"/>
    </source>
</evidence>
<feature type="compositionally biased region" description="Basic residues" evidence="1">
    <location>
        <begin position="497"/>
        <end position="508"/>
    </location>
</feature>
<evidence type="ECO:0000256" key="1">
    <source>
        <dbReference type="SAM" id="MobiDB-lite"/>
    </source>
</evidence>
<comment type="caution">
    <text evidence="2">The sequence shown here is derived from an EMBL/GenBank/DDBJ whole genome shotgun (WGS) entry which is preliminary data.</text>
</comment>
<feature type="compositionally biased region" description="Low complexity" evidence="1">
    <location>
        <begin position="509"/>
        <end position="519"/>
    </location>
</feature>
<feature type="region of interest" description="Disordered" evidence="1">
    <location>
        <begin position="495"/>
        <end position="544"/>
    </location>
</feature>
<organism evidence="2 3">
    <name type="scientific">Podospora fimiseda</name>
    <dbReference type="NCBI Taxonomy" id="252190"/>
    <lineage>
        <taxon>Eukaryota</taxon>
        <taxon>Fungi</taxon>
        <taxon>Dikarya</taxon>
        <taxon>Ascomycota</taxon>
        <taxon>Pezizomycotina</taxon>
        <taxon>Sordariomycetes</taxon>
        <taxon>Sordariomycetidae</taxon>
        <taxon>Sordariales</taxon>
        <taxon>Podosporaceae</taxon>
        <taxon>Podospora</taxon>
    </lineage>
</organism>
<sequence>MSPLRATLRYSTVSRHIITEYSGHSGIRIIVAEPNGQDPSETDLDTQDESPVEVIVSYDTQIWDENNASPFALMHLTTAGFPRLCLSGTNSWSACFEAPRIHYIFRSKTWDDMAFTLEDFFRQILSPDITDESFALHVYSIDRNRDSMGTTYDYLSNSLAQNDLIHSDPDIFMKTEALNLLYASKQGRLPQGNPLLLSNLKDFVTPKSIQELRDRAVSKPQTWTIAVISHTAFNEQELLAYVGEFDLDIEFDGAKNKTNLLFQPQQQPNIAIKLSNNVFKTTTLPQDSISGSYIVGFIAPLQGLDLEQRIAGEVLLHHVGRVISRIIVTQEASASKVTCHFDEWQQSATTLLQFSGVNPESLARVEKRVIDLLRTPELLGSLATGIRHVIGRAGVDRWMTKRELRYCIERECQYGERDGNSLKEVLSLGSSTILSTLVSWSEGNWQDLLRNWFCEGNFVSLCGKPPVPASQISTLTMMKLLPQMRLGFRAWSAKTRPQLKKSPQKRRPTSPFSITPTTPLAASQKISRGLPPSRNRFPERPKIK</sequence>
<dbReference type="EMBL" id="MU865292">
    <property type="protein sequence ID" value="KAK4231599.1"/>
    <property type="molecule type" value="Genomic_DNA"/>
</dbReference>
<reference evidence="2" key="2">
    <citation type="submission" date="2023-05" db="EMBL/GenBank/DDBJ databases">
        <authorList>
            <consortium name="Lawrence Berkeley National Laboratory"/>
            <person name="Steindorff A."/>
            <person name="Hensen N."/>
            <person name="Bonometti L."/>
            <person name="Westerberg I."/>
            <person name="Brannstrom I.O."/>
            <person name="Guillou S."/>
            <person name="Cros-Aarteil S."/>
            <person name="Calhoun S."/>
            <person name="Haridas S."/>
            <person name="Kuo A."/>
            <person name="Mondo S."/>
            <person name="Pangilinan J."/>
            <person name="Riley R."/>
            <person name="Labutti K."/>
            <person name="Andreopoulos B."/>
            <person name="Lipzen A."/>
            <person name="Chen C."/>
            <person name="Yanf M."/>
            <person name="Daum C."/>
            <person name="Ng V."/>
            <person name="Clum A."/>
            <person name="Ohm R."/>
            <person name="Martin F."/>
            <person name="Silar P."/>
            <person name="Natvig D."/>
            <person name="Lalanne C."/>
            <person name="Gautier V."/>
            <person name="Ament-Velasquez S.L."/>
            <person name="Kruys A."/>
            <person name="Hutchinson M.I."/>
            <person name="Powell A.J."/>
            <person name="Barry K."/>
            <person name="Miller A.N."/>
            <person name="Grigoriev I.V."/>
            <person name="Debuchy R."/>
            <person name="Gladieux P."/>
            <person name="Thoren M.H."/>
            <person name="Johannesson H."/>
        </authorList>
    </citation>
    <scope>NUCLEOTIDE SEQUENCE</scope>
    <source>
        <strain evidence="2">CBS 990.96</strain>
    </source>
</reference>
<proteinExistence type="predicted"/>
<keyword evidence="3" id="KW-1185">Reference proteome</keyword>
<evidence type="ECO:0000313" key="3">
    <source>
        <dbReference type="Proteomes" id="UP001301958"/>
    </source>
</evidence>
<dbReference type="AlphaFoldDB" id="A0AAN7BXR8"/>
<reference evidence="2" key="1">
    <citation type="journal article" date="2023" name="Mol. Phylogenet. Evol.">
        <title>Genome-scale phylogeny and comparative genomics of the fungal order Sordariales.</title>
        <authorList>
            <person name="Hensen N."/>
            <person name="Bonometti L."/>
            <person name="Westerberg I."/>
            <person name="Brannstrom I.O."/>
            <person name="Guillou S."/>
            <person name="Cros-Aarteil S."/>
            <person name="Calhoun S."/>
            <person name="Haridas S."/>
            <person name="Kuo A."/>
            <person name="Mondo S."/>
            <person name="Pangilinan J."/>
            <person name="Riley R."/>
            <person name="LaButti K."/>
            <person name="Andreopoulos B."/>
            <person name="Lipzen A."/>
            <person name="Chen C."/>
            <person name="Yan M."/>
            <person name="Daum C."/>
            <person name="Ng V."/>
            <person name="Clum A."/>
            <person name="Steindorff A."/>
            <person name="Ohm R.A."/>
            <person name="Martin F."/>
            <person name="Silar P."/>
            <person name="Natvig D.O."/>
            <person name="Lalanne C."/>
            <person name="Gautier V."/>
            <person name="Ament-Velasquez S.L."/>
            <person name="Kruys A."/>
            <person name="Hutchinson M.I."/>
            <person name="Powell A.J."/>
            <person name="Barry K."/>
            <person name="Miller A.N."/>
            <person name="Grigoriev I.V."/>
            <person name="Debuchy R."/>
            <person name="Gladieux P."/>
            <person name="Hiltunen Thoren M."/>
            <person name="Johannesson H."/>
        </authorList>
    </citation>
    <scope>NUCLEOTIDE SEQUENCE</scope>
    <source>
        <strain evidence="2">CBS 990.96</strain>
    </source>
</reference>
<name>A0AAN7BXR8_9PEZI</name>
<gene>
    <name evidence="2" type="ORF">QBC38DRAFT_528681</name>
</gene>
<dbReference type="Proteomes" id="UP001301958">
    <property type="component" value="Unassembled WGS sequence"/>
</dbReference>
<protein>
    <submittedName>
        <fullName evidence="2">Uncharacterized protein</fullName>
    </submittedName>
</protein>
<accession>A0AAN7BXR8</accession>